<proteinExistence type="predicted"/>
<comment type="caution">
    <text evidence="1">The sequence shown here is derived from an EMBL/GenBank/DDBJ whole genome shotgun (WGS) entry which is preliminary data.</text>
</comment>
<dbReference type="AlphaFoldDB" id="A0A9D4JF36"/>
<reference evidence="1" key="2">
    <citation type="submission" date="2020-11" db="EMBL/GenBank/DDBJ databases">
        <authorList>
            <person name="McCartney M.A."/>
            <person name="Auch B."/>
            <person name="Kono T."/>
            <person name="Mallez S."/>
            <person name="Becker A."/>
            <person name="Gohl D.M."/>
            <person name="Silverstein K.A.T."/>
            <person name="Koren S."/>
            <person name="Bechman K.B."/>
            <person name="Herman A."/>
            <person name="Abrahante J.E."/>
            <person name="Garbe J."/>
        </authorList>
    </citation>
    <scope>NUCLEOTIDE SEQUENCE</scope>
    <source>
        <strain evidence="1">Duluth1</strain>
        <tissue evidence="1">Whole animal</tissue>
    </source>
</reference>
<sequence>MDFLVCWKAIQEEALQEQAPQSVSGFPSAVPAPRPSKPLRYSSLHVFQVCLPTYWMHAQTTC</sequence>
<reference evidence="1" key="1">
    <citation type="journal article" date="2019" name="bioRxiv">
        <title>The Genome of the Zebra Mussel, Dreissena polymorpha: A Resource for Invasive Species Research.</title>
        <authorList>
            <person name="McCartney M.A."/>
            <person name="Auch B."/>
            <person name="Kono T."/>
            <person name="Mallez S."/>
            <person name="Zhang Y."/>
            <person name="Obille A."/>
            <person name="Becker A."/>
            <person name="Abrahante J.E."/>
            <person name="Garbe J."/>
            <person name="Badalamenti J.P."/>
            <person name="Herman A."/>
            <person name="Mangelson H."/>
            <person name="Liachko I."/>
            <person name="Sullivan S."/>
            <person name="Sone E.D."/>
            <person name="Koren S."/>
            <person name="Silverstein K.A.T."/>
            <person name="Beckman K.B."/>
            <person name="Gohl D.M."/>
        </authorList>
    </citation>
    <scope>NUCLEOTIDE SEQUENCE</scope>
    <source>
        <strain evidence="1">Duluth1</strain>
        <tissue evidence="1">Whole animal</tissue>
    </source>
</reference>
<name>A0A9D4JF36_DREPO</name>
<dbReference type="EMBL" id="JAIWYP010000006">
    <property type="protein sequence ID" value="KAH3809510.1"/>
    <property type="molecule type" value="Genomic_DNA"/>
</dbReference>
<keyword evidence="2" id="KW-1185">Reference proteome</keyword>
<evidence type="ECO:0000313" key="2">
    <source>
        <dbReference type="Proteomes" id="UP000828390"/>
    </source>
</evidence>
<accession>A0A9D4JF36</accession>
<evidence type="ECO:0000313" key="1">
    <source>
        <dbReference type="EMBL" id="KAH3809510.1"/>
    </source>
</evidence>
<organism evidence="1 2">
    <name type="scientific">Dreissena polymorpha</name>
    <name type="common">Zebra mussel</name>
    <name type="synonym">Mytilus polymorpha</name>
    <dbReference type="NCBI Taxonomy" id="45954"/>
    <lineage>
        <taxon>Eukaryota</taxon>
        <taxon>Metazoa</taxon>
        <taxon>Spiralia</taxon>
        <taxon>Lophotrochozoa</taxon>
        <taxon>Mollusca</taxon>
        <taxon>Bivalvia</taxon>
        <taxon>Autobranchia</taxon>
        <taxon>Heteroconchia</taxon>
        <taxon>Euheterodonta</taxon>
        <taxon>Imparidentia</taxon>
        <taxon>Neoheterodontei</taxon>
        <taxon>Myida</taxon>
        <taxon>Dreissenoidea</taxon>
        <taxon>Dreissenidae</taxon>
        <taxon>Dreissena</taxon>
    </lineage>
</organism>
<protein>
    <submittedName>
        <fullName evidence="1">Uncharacterized protein</fullName>
    </submittedName>
</protein>
<gene>
    <name evidence="1" type="ORF">DPMN_137882</name>
</gene>
<dbReference type="Proteomes" id="UP000828390">
    <property type="component" value="Unassembled WGS sequence"/>
</dbReference>